<protein>
    <submittedName>
        <fullName evidence="2">Uncharacterized protein</fullName>
    </submittedName>
</protein>
<accession>A0A8S3JK70</accession>
<proteinExistence type="predicted"/>
<reference evidence="2" key="1">
    <citation type="submission" date="2021-02" db="EMBL/GenBank/DDBJ databases">
        <authorList>
            <person name="Nowell W R."/>
        </authorList>
    </citation>
    <scope>NUCLEOTIDE SEQUENCE</scope>
</reference>
<evidence type="ECO:0000256" key="1">
    <source>
        <dbReference type="SAM" id="Phobius"/>
    </source>
</evidence>
<keyword evidence="1" id="KW-0812">Transmembrane</keyword>
<sequence>MIWCTFDILKFRRQWIKITSSAHDQAEYMDIVARYPHSISYFPDMQNTSGLFMRIGAGLLCMGSLILNTIQLAKTIEIIRTRSQNNELLLISYSQA</sequence>
<keyword evidence="1" id="KW-0472">Membrane</keyword>
<organism evidence="2 3">
    <name type="scientific">Rotaria magnacalcarata</name>
    <dbReference type="NCBI Taxonomy" id="392030"/>
    <lineage>
        <taxon>Eukaryota</taxon>
        <taxon>Metazoa</taxon>
        <taxon>Spiralia</taxon>
        <taxon>Gnathifera</taxon>
        <taxon>Rotifera</taxon>
        <taxon>Eurotatoria</taxon>
        <taxon>Bdelloidea</taxon>
        <taxon>Philodinida</taxon>
        <taxon>Philodinidae</taxon>
        <taxon>Rotaria</taxon>
    </lineage>
</organism>
<comment type="caution">
    <text evidence="2">The sequence shown here is derived from an EMBL/GenBank/DDBJ whole genome shotgun (WGS) entry which is preliminary data.</text>
</comment>
<evidence type="ECO:0000313" key="2">
    <source>
        <dbReference type="EMBL" id="CAF5219366.1"/>
    </source>
</evidence>
<dbReference type="Proteomes" id="UP000681720">
    <property type="component" value="Unassembled WGS sequence"/>
</dbReference>
<name>A0A8S3JK70_9BILA</name>
<dbReference type="EMBL" id="CAJOBJ010363086">
    <property type="protein sequence ID" value="CAF5219366.1"/>
    <property type="molecule type" value="Genomic_DNA"/>
</dbReference>
<evidence type="ECO:0000313" key="3">
    <source>
        <dbReference type="Proteomes" id="UP000681720"/>
    </source>
</evidence>
<gene>
    <name evidence="2" type="ORF">GIL414_LOCUS83445</name>
</gene>
<feature type="transmembrane region" description="Helical" evidence="1">
    <location>
        <begin position="51"/>
        <end position="73"/>
    </location>
</feature>
<feature type="non-terminal residue" evidence="2">
    <location>
        <position position="1"/>
    </location>
</feature>
<keyword evidence="1" id="KW-1133">Transmembrane helix</keyword>
<dbReference type="AlphaFoldDB" id="A0A8S3JK70"/>